<dbReference type="AlphaFoldDB" id="A0A8J6H9Q0"/>
<feature type="region of interest" description="Disordered" evidence="11">
    <location>
        <begin position="805"/>
        <end position="828"/>
    </location>
</feature>
<dbReference type="GO" id="GO:0005777">
    <property type="term" value="C:peroxisome"/>
    <property type="evidence" value="ECO:0007669"/>
    <property type="project" value="TreeGrafter"/>
</dbReference>
<keyword evidence="8 10" id="KW-0472">Membrane</keyword>
<organism evidence="14 15">
    <name type="scientific">Tenebrio molitor</name>
    <name type="common">Yellow mealworm beetle</name>
    <dbReference type="NCBI Taxonomy" id="7067"/>
    <lineage>
        <taxon>Eukaryota</taxon>
        <taxon>Metazoa</taxon>
        <taxon>Ecdysozoa</taxon>
        <taxon>Arthropoda</taxon>
        <taxon>Hexapoda</taxon>
        <taxon>Insecta</taxon>
        <taxon>Pterygota</taxon>
        <taxon>Neoptera</taxon>
        <taxon>Endopterygota</taxon>
        <taxon>Coleoptera</taxon>
        <taxon>Polyphaga</taxon>
        <taxon>Cucujiformia</taxon>
        <taxon>Tenebrionidae</taxon>
        <taxon>Tenebrio</taxon>
    </lineage>
</organism>
<dbReference type="GO" id="GO:0016020">
    <property type="term" value="C:membrane"/>
    <property type="evidence" value="ECO:0007669"/>
    <property type="project" value="UniProtKB-SubCell"/>
</dbReference>
<evidence type="ECO:0000313" key="15">
    <source>
        <dbReference type="Proteomes" id="UP000719412"/>
    </source>
</evidence>
<keyword evidence="5 10" id="KW-0521">NADP</keyword>
<evidence type="ECO:0000256" key="4">
    <source>
        <dbReference type="ARBA" id="ARBA00022692"/>
    </source>
</evidence>
<name>A0A8J6H9Q0_TENMO</name>
<keyword evidence="7 10" id="KW-0443">Lipid metabolism</keyword>
<keyword evidence="15" id="KW-1185">Reference proteome</keyword>
<dbReference type="PANTHER" id="PTHR11011">
    <property type="entry name" value="MALE STERILITY PROTEIN 2-RELATED"/>
    <property type="match status" value="1"/>
</dbReference>
<dbReference type="EC" id="1.2.1.84" evidence="10"/>
<evidence type="ECO:0000313" key="14">
    <source>
        <dbReference type="EMBL" id="KAH0810002.1"/>
    </source>
</evidence>
<feature type="transmembrane region" description="Helical" evidence="10">
    <location>
        <begin position="574"/>
        <end position="591"/>
    </location>
</feature>
<keyword evidence="4 10" id="KW-0812">Transmembrane</keyword>
<protein>
    <recommendedName>
        <fullName evidence="10">Fatty acyl-CoA reductase</fullName>
        <ecNumber evidence="10">1.2.1.84</ecNumber>
    </recommendedName>
</protein>
<sequence>MNFNATFFFFRPFPRICCFLGWALAAAGAAGFVWNPQHDQLCFSQTFLLKSRSRHVTRLVSTQSALLLYNRTLDCRMASTDIVSFYTDKNILLTGGSGFVGICLLEKILRTIPKHGTIYLLLRPKKGKEISERLEEIKKNQIFERLLKEKSVEEIFEKVRAVAGDVGQDNLGMSVEDRKLITDNVNVIVHSAATLDFGDTLKTTVNINLLGTRRMTELAKDCSKLNVLIHVSSAYVNSFRLEAEEIVYDKPCDAEELISTVKKLSDEELEEKTPELLGDHPNTYTITKHLAEHEIKGVEGLFPCTIVRPSMIVGAWKEPVPGWTISKNGPQGFFMGAAKGVVRRLPVGKTLVYDYIPVDVVINTLLAAGCSAGVKQSKEVEVYHCTSSTRNPFSWILIEDRINGYLHEFPLKSAVWYPYLKFLPSITWYKISSFFVHILPAIILDSVTRLGGGRPILMKLHRNVNTSLDRLETFIFTEWKFTAKKTMELHKVLSKSDQETYSLDIAELSWADYFRDLAMGSRIYLNREPLKNLSSAKAKDNVLLILHLALQAAIFSLIWYLFACMFGMKMSSSAYVVPIAYFIFSLFMYSSKIAVPPGGGGIRSLFNEFSETVASIPQLLLQVQVCLVQISTSRAAPFPPFAAMPLDVGVPVTAMKARTSNPLPRRPGRRRADPRTPKKSLDFASGALTGPEMRRFFGVGCDLAVVWAKRQMCQVTVWLRTTKWEDSRLDLKEESDKGNTSGEGCGIGTVRGTHIHTFTVRWGPVRAIAVPTVFFELVQRASGGVRCVRPLMLVLFQDHHKEERNEELKGATTTKTRKKKKKKKKRELPIAPQLPLEKHKFYEDFQFFYEFYGGKTVFITGGTGFMGKVLLEKLLRSCPGVSKIYLLIRPKKGQDAHERLKLLLCSPLFDPIRKSRPTDLHKVLPIEGDITQPELAISPNDRLTLARTVNIVFHSAATIKFDEKLKLSVTINMLGTQSEILNVFGAKMVIKLAPVCFVVTNYVRSFYLG</sequence>
<gene>
    <name evidence="14" type="ORF">GEV33_012789</name>
</gene>
<feature type="domain" description="Fatty acyl-CoA reductase C-terminal" evidence="12">
    <location>
        <begin position="437"/>
        <end position="528"/>
    </location>
</feature>
<dbReference type="Proteomes" id="UP000719412">
    <property type="component" value="Unassembled WGS sequence"/>
</dbReference>
<dbReference type="CDD" id="cd09071">
    <property type="entry name" value="FAR_C"/>
    <property type="match status" value="1"/>
</dbReference>
<evidence type="ECO:0000256" key="8">
    <source>
        <dbReference type="ARBA" id="ARBA00023136"/>
    </source>
</evidence>
<dbReference type="FunFam" id="3.40.50.720:FF:000143">
    <property type="entry name" value="Fatty acyl-CoA reductase"/>
    <property type="match status" value="1"/>
</dbReference>
<evidence type="ECO:0000256" key="2">
    <source>
        <dbReference type="ARBA" id="ARBA00005928"/>
    </source>
</evidence>
<comment type="function">
    <text evidence="10">Catalyzes the reduction of fatty acyl-CoA to fatty alcohols.</text>
</comment>
<dbReference type="GO" id="GO:0102965">
    <property type="term" value="F:alcohol-forming long-chain fatty acyl-CoA reductase activity"/>
    <property type="evidence" value="ECO:0007669"/>
    <property type="project" value="UniProtKB-EC"/>
</dbReference>
<evidence type="ECO:0000256" key="6">
    <source>
        <dbReference type="ARBA" id="ARBA00022989"/>
    </source>
</evidence>
<reference evidence="14" key="2">
    <citation type="submission" date="2021-08" db="EMBL/GenBank/DDBJ databases">
        <authorList>
            <person name="Eriksson T."/>
        </authorList>
    </citation>
    <scope>NUCLEOTIDE SEQUENCE</scope>
    <source>
        <strain evidence="14">Stoneville</strain>
        <tissue evidence="14">Whole head</tissue>
    </source>
</reference>
<feature type="transmembrane region" description="Helical" evidence="10">
    <location>
        <begin position="542"/>
        <end position="562"/>
    </location>
</feature>
<evidence type="ECO:0000256" key="11">
    <source>
        <dbReference type="SAM" id="MobiDB-lite"/>
    </source>
</evidence>
<evidence type="ECO:0000256" key="3">
    <source>
        <dbReference type="ARBA" id="ARBA00022516"/>
    </source>
</evidence>
<keyword evidence="3 10" id="KW-0444">Lipid biosynthesis</keyword>
<comment type="similarity">
    <text evidence="2 10">Belongs to the fatty acyl-CoA reductase family.</text>
</comment>
<dbReference type="PANTHER" id="PTHR11011:SF45">
    <property type="entry name" value="FATTY ACYL-COA REDUCTASE CG8306-RELATED"/>
    <property type="match status" value="1"/>
</dbReference>
<dbReference type="Pfam" id="PF03015">
    <property type="entry name" value="Sterile"/>
    <property type="match status" value="1"/>
</dbReference>
<dbReference type="Gene3D" id="3.40.50.720">
    <property type="entry name" value="NAD(P)-binding Rossmann-like Domain"/>
    <property type="match status" value="2"/>
</dbReference>
<evidence type="ECO:0000256" key="1">
    <source>
        <dbReference type="ARBA" id="ARBA00004141"/>
    </source>
</evidence>
<evidence type="ECO:0000259" key="12">
    <source>
        <dbReference type="Pfam" id="PF03015"/>
    </source>
</evidence>
<feature type="domain" description="Thioester reductase (TE)" evidence="13">
    <location>
        <begin position="93"/>
        <end position="364"/>
    </location>
</feature>
<feature type="compositionally biased region" description="Basic and acidic residues" evidence="11">
    <location>
        <begin position="670"/>
        <end position="681"/>
    </location>
</feature>
<comment type="catalytic activity">
    <reaction evidence="9 10">
        <text>a long-chain fatty acyl-CoA + 2 NADPH + 2 H(+) = a long-chain primary fatty alcohol + 2 NADP(+) + CoA</text>
        <dbReference type="Rhea" id="RHEA:52716"/>
        <dbReference type="ChEBI" id="CHEBI:15378"/>
        <dbReference type="ChEBI" id="CHEBI:57287"/>
        <dbReference type="ChEBI" id="CHEBI:57783"/>
        <dbReference type="ChEBI" id="CHEBI:58349"/>
        <dbReference type="ChEBI" id="CHEBI:77396"/>
        <dbReference type="ChEBI" id="CHEBI:83139"/>
        <dbReference type="EC" id="1.2.1.84"/>
    </reaction>
</comment>
<keyword evidence="6 10" id="KW-1133">Transmembrane helix</keyword>
<keyword evidence="10" id="KW-0560">Oxidoreductase</keyword>
<dbReference type="SUPFAM" id="SSF51735">
    <property type="entry name" value="NAD(P)-binding Rossmann-fold domains"/>
    <property type="match status" value="2"/>
</dbReference>
<dbReference type="EMBL" id="JABDTM020027779">
    <property type="protein sequence ID" value="KAH0810002.1"/>
    <property type="molecule type" value="Genomic_DNA"/>
</dbReference>
<evidence type="ECO:0000256" key="7">
    <source>
        <dbReference type="ARBA" id="ARBA00023098"/>
    </source>
</evidence>
<feature type="compositionally biased region" description="Basic residues" evidence="11">
    <location>
        <begin position="815"/>
        <end position="826"/>
    </location>
</feature>
<accession>A0A8J6H9Q0</accession>
<evidence type="ECO:0000256" key="9">
    <source>
        <dbReference type="ARBA" id="ARBA00052530"/>
    </source>
</evidence>
<dbReference type="InterPro" id="IPR033640">
    <property type="entry name" value="FAR_C"/>
</dbReference>
<reference evidence="14" key="1">
    <citation type="journal article" date="2020" name="J Insects Food Feed">
        <title>The yellow mealworm (Tenebrio molitor) genome: a resource for the emerging insects as food and feed industry.</title>
        <authorList>
            <person name="Eriksson T."/>
            <person name="Andere A."/>
            <person name="Kelstrup H."/>
            <person name="Emery V."/>
            <person name="Picard C."/>
        </authorList>
    </citation>
    <scope>NUCLEOTIDE SEQUENCE</scope>
    <source>
        <strain evidence="14">Stoneville</strain>
        <tissue evidence="14">Whole head</tissue>
    </source>
</reference>
<dbReference type="CDD" id="cd05236">
    <property type="entry name" value="FAR-N_SDR_e"/>
    <property type="match status" value="1"/>
</dbReference>
<proteinExistence type="inferred from homology"/>
<evidence type="ECO:0000259" key="13">
    <source>
        <dbReference type="Pfam" id="PF07993"/>
    </source>
</evidence>
<comment type="subcellular location">
    <subcellularLocation>
        <location evidence="1">Membrane</location>
        <topology evidence="1">Multi-pass membrane protein</topology>
    </subcellularLocation>
</comment>
<feature type="domain" description="Thioester reductase (TE)" evidence="13">
    <location>
        <begin position="859"/>
        <end position="1004"/>
    </location>
</feature>
<dbReference type="GO" id="GO:0080019">
    <property type="term" value="F:alcohol-forming very long-chain fatty acyl-CoA reductase activity"/>
    <property type="evidence" value="ECO:0007669"/>
    <property type="project" value="InterPro"/>
</dbReference>
<evidence type="ECO:0000256" key="5">
    <source>
        <dbReference type="ARBA" id="ARBA00022857"/>
    </source>
</evidence>
<dbReference type="InterPro" id="IPR036291">
    <property type="entry name" value="NAD(P)-bd_dom_sf"/>
</dbReference>
<dbReference type="Pfam" id="PF07993">
    <property type="entry name" value="NAD_binding_4"/>
    <property type="match status" value="2"/>
</dbReference>
<dbReference type="InterPro" id="IPR013120">
    <property type="entry name" value="FAR_NAD-bd"/>
</dbReference>
<dbReference type="GO" id="GO:0035336">
    <property type="term" value="P:long-chain fatty-acyl-CoA metabolic process"/>
    <property type="evidence" value="ECO:0007669"/>
    <property type="project" value="TreeGrafter"/>
</dbReference>
<feature type="region of interest" description="Disordered" evidence="11">
    <location>
        <begin position="657"/>
        <end position="685"/>
    </location>
</feature>
<evidence type="ECO:0000256" key="10">
    <source>
        <dbReference type="RuleBase" id="RU363097"/>
    </source>
</evidence>
<dbReference type="InterPro" id="IPR026055">
    <property type="entry name" value="FAR"/>
</dbReference>
<comment type="caution">
    <text evidence="14">The sequence shown here is derived from an EMBL/GenBank/DDBJ whole genome shotgun (WGS) entry which is preliminary data.</text>
</comment>